<proteinExistence type="predicted"/>
<dbReference type="AlphaFoldDB" id="A0A2V0RC29"/>
<comment type="caution">
    <text evidence="1">The sequence shown here is derived from an EMBL/GenBank/DDBJ whole genome shotgun (WGS) entry which is preliminary data.</text>
</comment>
<sequence>MEMLIYRLFGTFRCNTTAPLADIDYTKLGNSERLLQGSLGYNVNGIPLERAAETLALMHPDHSEEDDGPIGDLPLIDNAHVGDVQSGVTAVFNGFGMAYNQVYPNHDFNGMGVEIAWDADKRDSELDFSFTEGTTTTNETGETITGFRTTTKTLTTNAASVMNARLRGLTTGMSAQNVHISKKVGTTQATSNGAFATDIRFSDEGKSADLEISVPVHRHAVNVVSPYFTYAYPAGSMYMAHNVKLKDIATVAVLKPSPTGAAYKSFRSKVEKLSVGSLGIDTAALDSIDKLKAALQGCKVKITVHKATVEKGYANLSADHSVTLPNILNGGDDIAGTTIHFALYEFEGVDSRPNVLLPRWSWPFWYRSCKRLAFIRGC</sequence>
<organism evidence="1">
    <name type="scientific">viral metagenome</name>
    <dbReference type="NCBI Taxonomy" id="1070528"/>
    <lineage>
        <taxon>unclassified sequences</taxon>
        <taxon>metagenomes</taxon>
        <taxon>organismal metagenomes</taxon>
    </lineage>
</organism>
<protein>
    <submittedName>
        <fullName evidence="1">Uncharacterized protein</fullName>
    </submittedName>
</protein>
<name>A0A2V0RC29_9ZZZZ</name>
<dbReference type="EMBL" id="BDQE01000174">
    <property type="protein sequence ID" value="GBH22916.1"/>
    <property type="molecule type" value="Genomic_RNA"/>
</dbReference>
<reference evidence="1" key="1">
    <citation type="submission" date="2017-04" db="EMBL/GenBank/DDBJ databases">
        <title>Unveiling RNA virosphere associated with marine microorganisms.</title>
        <authorList>
            <person name="Urayama S."/>
            <person name="Takaki Y."/>
            <person name="Nishi S."/>
            <person name="Yoshida Y."/>
            <person name="Deguchi S."/>
            <person name="Takai K."/>
            <person name="Nunoura T."/>
        </authorList>
    </citation>
    <scope>NUCLEOTIDE SEQUENCE</scope>
</reference>
<evidence type="ECO:0000313" key="1">
    <source>
        <dbReference type="EMBL" id="GBH22916.1"/>
    </source>
</evidence>
<accession>A0A2V0RC29</accession>